<evidence type="ECO:0000256" key="2">
    <source>
        <dbReference type="ARBA" id="ARBA00004613"/>
    </source>
</evidence>
<dbReference type="Pfam" id="PF22638">
    <property type="entry name" value="FlgK_D1"/>
    <property type="match status" value="1"/>
</dbReference>
<dbReference type="SUPFAM" id="SSF64518">
    <property type="entry name" value="Phase 1 flagellin"/>
    <property type="match status" value="1"/>
</dbReference>
<accession>A0A099EV35</accession>
<dbReference type="Pfam" id="PF06429">
    <property type="entry name" value="Flg_bbr_C"/>
    <property type="match status" value="1"/>
</dbReference>
<evidence type="ECO:0000256" key="1">
    <source>
        <dbReference type="ARBA" id="ARBA00004365"/>
    </source>
</evidence>
<keyword evidence="5" id="KW-0964">Secreted</keyword>
<dbReference type="AlphaFoldDB" id="A0A099EV35"/>
<dbReference type="InterPro" id="IPR010930">
    <property type="entry name" value="Flg_bb/hook_C_dom"/>
</dbReference>
<name>A0A099EV35_9RHOB</name>
<dbReference type="InterPro" id="IPR053927">
    <property type="entry name" value="FlgK_helical"/>
</dbReference>
<dbReference type="InterPro" id="IPR002371">
    <property type="entry name" value="FlgK"/>
</dbReference>
<evidence type="ECO:0000259" key="8">
    <source>
        <dbReference type="Pfam" id="PF22638"/>
    </source>
</evidence>
<gene>
    <name evidence="9" type="ORF">IC63_16135</name>
</gene>
<keyword evidence="10" id="KW-1185">Reference proteome</keyword>
<evidence type="ECO:0000256" key="5">
    <source>
        <dbReference type="ARBA" id="ARBA00022525"/>
    </source>
</evidence>
<evidence type="ECO:0000313" key="10">
    <source>
        <dbReference type="Proteomes" id="UP000029917"/>
    </source>
</evidence>
<dbReference type="Proteomes" id="UP000029917">
    <property type="component" value="Unassembled WGS sequence"/>
</dbReference>
<keyword evidence="6" id="KW-0975">Bacterial flagellum</keyword>
<reference evidence="9 10" key="2">
    <citation type="submission" date="2014-10" db="EMBL/GenBank/DDBJ databases">
        <title>Paracoccus sanguinis sp. nov., isolated from clinical specimens of New York State patients.</title>
        <authorList>
            <person name="Mingle L.A."/>
            <person name="Cole J.A."/>
            <person name="Lapierre P."/>
            <person name="Musser K.A."/>
        </authorList>
    </citation>
    <scope>NUCLEOTIDE SEQUENCE [LARGE SCALE GENOMIC DNA]</scope>
    <source>
        <strain evidence="9 10">HAMBI 3106</strain>
    </source>
</reference>
<dbReference type="PANTHER" id="PTHR30033">
    <property type="entry name" value="FLAGELLAR HOOK-ASSOCIATED PROTEIN 1"/>
    <property type="match status" value="1"/>
</dbReference>
<proteinExistence type="inferred from homology"/>
<dbReference type="OrthoDB" id="7181295at2"/>
<comment type="subcellular location">
    <subcellularLocation>
        <location evidence="1">Bacterial flagellum</location>
    </subcellularLocation>
    <subcellularLocation>
        <location evidence="2">Secreted</location>
    </subcellularLocation>
</comment>
<dbReference type="GO" id="GO:0009424">
    <property type="term" value="C:bacterial-type flagellum hook"/>
    <property type="evidence" value="ECO:0007669"/>
    <property type="project" value="InterPro"/>
</dbReference>
<sequence>MSLSNALSNAVSGIVAASRGTEVVASNLSNALTPGYARRELQLSTRPYIAAGGGVHVDGVTRSVRTSVLAQSRISSAETARAQTLADFHKQISDSHGVPGEPGALATLLSDFDVALTAAAARPENETGLSRVVTTAQSLARGYNSLGTQLQDARTRADQAIASDVRDLNEGLARIVELNRQITVQLATGDDANALMDSRQQIVDRLSQIVPVQEMPRDGGRIALFTTSGGVLLDGFKPAEFDFTPSGKLGPGMSVGTPPVGVVSMNGVELAGGKMGILSGGRLDANFRIRDVEAPAAQARLDAAARDLYERCADPSVDATKPATAAGLFTDGGGALDPANEAGLAQRLSFNALADPAKGGALWRLRDGLGATTSGPAGNSALLDNLRNILADARLPSSAGISGIERSAAVMVADVTSTAAIQRVDAESLLSGASAQSNTYETMLRQDGVDSDREMESLLALERAYAANAKVLQTVDDMIQTILRLT</sequence>
<comment type="similarity">
    <text evidence="3">Belongs to the flagella basal body rod proteins family.</text>
</comment>
<dbReference type="PANTHER" id="PTHR30033:SF1">
    <property type="entry name" value="FLAGELLAR HOOK-ASSOCIATED PROTEIN 1"/>
    <property type="match status" value="1"/>
</dbReference>
<feature type="domain" description="Flagellar basal-body/hook protein C-terminal" evidence="7">
    <location>
        <begin position="443"/>
        <end position="485"/>
    </location>
</feature>
<evidence type="ECO:0000256" key="4">
    <source>
        <dbReference type="ARBA" id="ARBA00016244"/>
    </source>
</evidence>
<feature type="domain" description="Flagellar hook-associated protein FlgK helical" evidence="8">
    <location>
        <begin position="104"/>
        <end position="310"/>
    </location>
</feature>
<dbReference type="EMBL" id="JRKS01000090">
    <property type="protein sequence ID" value="KGJ01773.1"/>
    <property type="molecule type" value="Genomic_DNA"/>
</dbReference>
<evidence type="ECO:0000313" key="9">
    <source>
        <dbReference type="EMBL" id="KGJ01773.1"/>
    </source>
</evidence>
<evidence type="ECO:0000256" key="3">
    <source>
        <dbReference type="ARBA" id="ARBA00009677"/>
    </source>
</evidence>
<dbReference type="GO" id="GO:0005198">
    <property type="term" value="F:structural molecule activity"/>
    <property type="evidence" value="ECO:0007669"/>
    <property type="project" value="InterPro"/>
</dbReference>
<protein>
    <recommendedName>
        <fullName evidence="4">Flagellar hook-associated protein 1</fullName>
    </recommendedName>
</protein>
<reference evidence="9 10" key="1">
    <citation type="submission" date="2014-09" db="EMBL/GenBank/DDBJ databases">
        <authorList>
            <person name="McGinnis J.M."/>
            <person name="Wolfgang W.J."/>
        </authorList>
    </citation>
    <scope>NUCLEOTIDE SEQUENCE [LARGE SCALE GENOMIC DNA]</scope>
    <source>
        <strain evidence="9 10">HAMBI 3106</strain>
    </source>
</reference>
<dbReference type="STRING" id="690417.IC63_16135"/>
<evidence type="ECO:0000259" key="7">
    <source>
        <dbReference type="Pfam" id="PF06429"/>
    </source>
</evidence>
<dbReference type="RefSeq" id="WP_036722169.1">
    <property type="nucleotide sequence ID" value="NZ_JRKS01000090.1"/>
</dbReference>
<dbReference type="NCBIfam" id="TIGR02492">
    <property type="entry name" value="flgK_ends"/>
    <property type="match status" value="1"/>
</dbReference>
<comment type="caution">
    <text evidence="9">The sequence shown here is derived from an EMBL/GenBank/DDBJ whole genome shotgun (WGS) entry which is preliminary data.</text>
</comment>
<dbReference type="GO" id="GO:0044780">
    <property type="term" value="P:bacterial-type flagellum assembly"/>
    <property type="evidence" value="ECO:0007669"/>
    <property type="project" value="InterPro"/>
</dbReference>
<evidence type="ECO:0000256" key="6">
    <source>
        <dbReference type="ARBA" id="ARBA00023143"/>
    </source>
</evidence>
<dbReference type="GO" id="GO:0005576">
    <property type="term" value="C:extracellular region"/>
    <property type="evidence" value="ECO:0007669"/>
    <property type="project" value="UniProtKB-SubCell"/>
</dbReference>
<organism evidence="9 10">
    <name type="scientific">Paracoccus sphaerophysae</name>
    <dbReference type="NCBI Taxonomy" id="690417"/>
    <lineage>
        <taxon>Bacteria</taxon>
        <taxon>Pseudomonadati</taxon>
        <taxon>Pseudomonadota</taxon>
        <taxon>Alphaproteobacteria</taxon>
        <taxon>Rhodobacterales</taxon>
        <taxon>Paracoccaceae</taxon>
        <taxon>Paracoccus</taxon>
    </lineage>
</organism>